<dbReference type="EMBL" id="LAZR01058620">
    <property type="protein sequence ID" value="KKK69499.1"/>
    <property type="molecule type" value="Genomic_DNA"/>
</dbReference>
<gene>
    <name evidence="1" type="ORF">LCGC14_2933450</name>
</gene>
<comment type="caution">
    <text evidence="1">The sequence shown here is derived from an EMBL/GenBank/DDBJ whole genome shotgun (WGS) entry which is preliminary data.</text>
</comment>
<reference evidence="1" key="1">
    <citation type="journal article" date="2015" name="Nature">
        <title>Complex archaea that bridge the gap between prokaryotes and eukaryotes.</title>
        <authorList>
            <person name="Spang A."/>
            <person name="Saw J.H."/>
            <person name="Jorgensen S.L."/>
            <person name="Zaremba-Niedzwiedzka K."/>
            <person name="Martijn J."/>
            <person name="Lind A.E."/>
            <person name="van Eijk R."/>
            <person name="Schleper C."/>
            <person name="Guy L."/>
            <person name="Ettema T.J."/>
        </authorList>
    </citation>
    <scope>NUCLEOTIDE SEQUENCE</scope>
</reference>
<protein>
    <submittedName>
        <fullName evidence="1">Uncharacterized protein</fullName>
    </submittedName>
</protein>
<name>A0A0F8ZSW3_9ZZZZ</name>
<organism evidence="1">
    <name type="scientific">marine sediment metagenome</name>
    <dbReference type="NCBI Taxonomy" id="412755"/>
    <lineage>
        <taxon>unclassified sequences</taxon>
        <taxon>metagenomes</taxon>
        <taxon>ecological metagenomes</taxon>
    </lineage>
</organism>
<evidence type="ECO:0000313" key="1">
    <source>
        <dbReference type="EMBL" id="KKK69499.1"/>
    </source>
</evidence>
<feature type="non-terminal residue" evidence="1">
    <location>
        <position position="37"/>
    </location>
</feature>
<sequence length="37" mass="4227">MSNDTRQKEIAAARRVFRHIIGCSAADAKFIVPKRLR</sequence>
<accession>A0A0F8ZSW3</accession>
<proteinExistence type="predicted"/>
<dbReference type="AlphaFoldDB" id="A0A0F8ZSW3"/>